<evidence type="ECO:0000313" key="5">
    <source>
        <dbReference type="Proteomes" id="UP000038009"/>
    </source>
</evidence>
<dbReference type="VEuPathDB" id="TriTrypDB:Lsey_0127_0040"/>
<organism evidence="4 5">
    <name type="scientific">Leptomonas seymouri</name>
    <dbReference type="NCBI Taxonomy" id="5684"/>
    <lineage>
        <taxon>Eukaryota</taxon>
        <taxon>Discoba</taxon>
        <taxon>Euglenozoa</taxon>
        <taxon>Kinetoplastea</taxon>
        <taxon>Metakinetoplastina</taxon>
        <taxon>Trypanosomatida</taxon>
        <taxon>Trypanosomatidae</taxon>
        <taxon>Leishmaniinae</taxon>
        <taxon>Leptomonas</taxon>
    </lineage>
</organism>
<dbReference type="Proteomes" id="UP000038009">
    <property type="component" value="Unassembled WGS sequence"/>
</dbReference>
<keyword evidence="4" id="KW-0966">Cell projection</keyword>
<dbReference type="SUPFAM" id="SSF101898">
    <property type="entry name" value="NHL repeat"/>
    <property type="match status" value="1"/>
</dbReference>
<reference evidence="4 5" key="1">
    <citation type="journal article" date="2015" name="PLoS Pathog.">
        <title>Leptomonas seymouri: Adaptations to the Dixenous Life Cycle Analyzed by Genome Sequencing, Transcriptome Profiling and Co-infection with Leishmania donovani.</title>
        <authorList>
            <person name="Kraeva N."/>
            <person name="Butenko A."/>
            <person name="Hlavacova J."/>
            <person name="Kostygov A."/>
            <person name="Myskova J."/>
            <person name="Grybchuk D."/>
            <person name="Lestinova T."/>
            <person name="Votypka J."/>
            <person name="Volf P."/>
            <person name="Opperdoes F."/>
            <person name="Flegontov P."/>
            <person name="Lukes J."/>
            <person name="Yurchenko V."/>
        </authorList>
    </citation>
    <scope>NUCLEOTIDE SEQUENCE [LARGE SCALE GENOMIC DNA]</scope>
    <source>
        <strain evidence="4 5">ATCC 30220</strain>
    </source>
</reference>
<feature type="region of interest" description="Disordered" evidence="1">
    <location>
        <begin position="369"/>
        <end position="407"/>
    </location>
</feature>
<feature type="compositionally biased region" description="Low complexity" evidence="1">
    <location>
        <begin position="387"/>
        <end position="398"/>
    </location>
</feature>
<keyword evidence="4" id="KW-0969">Cilium</keyword>
<keyword evidence="2" id="KW-0472">Membrane</keyword>
<keyword evidence="3" id="KW-0732">Signal</keyword>
<dbReference type="OrthoDB" id="342730at2759"/>
<dbReference type="InterPro" id="IPR011042">
    <property type="entry name" value="6-blade_b-propeller_TolB-like"/>
</dbReference>
<feature type="signal peptide" evidence="3">
    <location>
        <begin position="1"/>
        <end position="34"/>
    </location>
</feature>
<feature type="chain" id="PRO_5005857277" evidence="3">
    <location>
        <begin position="35"/>
        <end position="453"/>
    </location>
</feature>
<dbReference type="Gene3D" id="2.120.10.30">
    <property type="entry name" value="TolB, C-terminal domain"/>
    <property type="match status" value="1"/>
</dbReference>
<dbReference type="EMBL" id="LJSK01000127">
    <property type="protein sequence ID" value="KPI86509.1"/>
    <property type="molecule type" value="Genomic_DNA"/>
</dbReference>
<proteinExistence type="predicted"/>
<sequence length="453" mass="47624">MLPRCTVVAPSRHRWMLLGVFAVLYLLLVSPTAAVAQATAVSITNSDYQFDGTNYYYTLFTNHLASSTFSDGESNVGRYGAVGFGGAFDATGVVFSDMTLGSRIRKITNTGKLYTIAGSISETGCTSGSASVARFGGTLSSTYVNAIIAASGGYYIADSQCSSLRFISSTTRITTNISTFVASQTSRPAALAKTPHVGSERSNIFVTDPANNNIRFLTLNTPVTIIDGTIQTGDNIFQPIGIAILPNIHRIVATNLGKDFIYLDYTEDNSGQTQWSTLSKSTTTSSLVTSWDGLHVLYISENNIMSMPVNTAEANAGNAVPTVTFSFTPLLTSAGGADYPETMLLFAPRSKDSYFILTTHRYLIVSATPINDSSSDPGPDPGPDPNPSSSSTPTSSSGPVPPSPPGGEHACDSICRAAIASSSVMACAGLVLIALMIIAPANFISAIIMVPII</sequence>
<feature type="transmembrane region" description="Helical" evidence="2">
    <location>
        <begin position="423"/>
        <end position="450"/>
    </location>
</feature>
<dbReference type="AlphaFoldDB" id="A0A0N0P5I6"/>
<comment type="caution">
    <text evidence="4">The sequence shown here is derived from an EMBL/GenBank/DDBJ whole genome shotgun (WGS) entry which is preliminary data.</text>
</comment>
<keyword evidence="2" id="KW-0812">Transmembrane</keyword>
<keyword evidence="5" id="KW-1185">Reference proteome</keyword>
<evidence type="ECO:0000256" key="3">
    <source>
        <dbReference type="SAM" id="SignalP"/>
    </source>
</evidence>
<evidence type="ECO:0000256" key="1">
    <source>
        <dbReference type="SAM" id="MobiDB-lite"/>
    </source>
</evidence>
<keyword evidence="4" id="KW-0282">Flagellum</keyword>
<dbReference type="OMA" id="WYILTTT"/>
<evidence type="ECO:0000313" key="4">
    <source>
        <dbReference type="EMBL" id="KPI86509.1"/>
    </source>
</evidence>
<keyword evidence="2" id="KW-1133">Transmembrane helix</keyword>
<evidence type="ECO:0000256" key="2">
    <source>
        <dbReference type="SAM" id="Phobius"/>
    </source>
</evidence>
<gene>
    <name evidence="4" type="ORF">ABL78_4411</name>
</gene>
<protein>
    <submittedName>
        <fullName evidence="4">Flagellar glycoprotein-like protein</fullName>
    </submittedName>
</protein>
<name>A0A0N0P5I6_LEPSE</name>
<accession>A0A0N0P5I6</accession>